<dbReference type="PANTHER" id="PTHR12558">
    <property type="entry name" value="CELL DIVISION CYCLE 16,23,27"/>
    <property type="match status" value="1"/>
</dbReference>
<dbReference type="STRING" id="1548.CSCA_1428"/>
<dbReference type="Gene3D" id="1.25.40.10">
    <property type="entry name" value="Tetratricopeptide repeat domain"/>
    <property type="match status" value="1"/>
</dbReference>
<sequence length="265" mass="30298">MKKVLSIIFIIVFAFSLIGCAPKGDPSQVMNDYYQNIKDGNIEGAYDKLSEASKKNFSKEDFIKWQNTSKEVSILKEAKVEKSNEYKDKDLDGIKYKNVVEFNITERTQDLYENKENSSTYKRNVVNDNGTWKVYRGKENGKEMVAGTLNNLALMYSEGKGKTKDSNQAAILFNEALKYDKECTNAYFGLGVVYYDLERYDESINLINTFISKEKDNKQKSLGYNALGNSYSGKNDNNKAKECYNKALELDPNDQYAKTNLQDLK</sequence>
<keyword evidence="2" id="KW-0732">Signal</keyword>
<evidence type="ECO:0000313" key="4">
    <source>
        <dbReference type="Proteomes" id="UP000033115"/>
    </source>
</evidence>
<dbReference type="PANTHER" id="PTHR12558:SF13">
    <property type="entry name" value="CELL DIVISION CYCLE PROTEIN 27 HOMOLOG"/>
    <property type="match status" value="1"/>
</dbReference>
<evidence type="ECO:0000256" key="2">
    <source>
        <dbReference type="SAM" id="SignalP"/>
    </source>
</evidence>
<dbReference type="InterPro" id="IPR006597">
    <property type="entry name" value="Sel1-like"/>
</dbReference>
<dbReference type="Pfam" id="PF00515">
    <property type="entry name" value="TPR_1"/>
    <property type="match status" value="1"/>
</dbReference>
<reference evidence="3 4" key="1">
    <citation type="journal article" date="2015" name="J. Biotechnol.">
        <title>Complete genome sequence of a malodorant-producing acetogen, Clostridium scatologenes ATCC 25775(T).</title>
        <authorList>
            <person name="Zhu Z."/>
            <person name="Guo T."/>
            <person name="Zheng H."/>
            <person name="Song T."/>
            <person name="Ouyang P."/>
            <person name="Xie J."/>
        </authorList>
    </citation>
    <scope>NUCLEOTIDE SEQUENCE [LARGE SCALE GENOMIC DNA]</scope>
    <source>
        <strain evidence="3 4">ATCC 25775</strain>
    </source>
</reference>
<evidence type="ECO:0000256" key="1">
    <source>
        <dbReference type="PROSITE-ProRule" id="PRU00339"/>
    </source>
</evidence>
<feature type="signal peptide" evidence="2">
    <location>
        <begin position="1"/>
        <end position="21"/>
    </location>
</feature>
<dbReference type="SMART" id="SM00671">
    <property type="entry name" value="SEL1"/>
    <property type="match status" value="2"/>
</dbReference>
<dbReference type="PROSITE" id="PS50005">
    <property type="entry name" value="TPR"/>
    <property type="match status" value="2"/>
</dbReference>
<protein>
    <submittedName>
        <fullName evidence="3">Uncharacterized protein</fullName>
    </submittedName>
</protein>
<dbReference type="PROSITE" id="PS51257">
    <property type="entry name" value="PROKAR_LIPOPROTEIN"/>
    <property type="match status" value="1"/>
</dbReference>
<proteinExistence type="predicted"/>
<dbReference type="EMBL" id="CP009933">
    <property type="protein sequence ID" value="AKA68553.1"/>
    <property type="molecule type" value="Genomic_DNA"/>
</dbReference>
<feature type="chain" id="PRO_5039103418" evidence="2">
    <location>
        <begin position="22"/>
        <end position="265"/>
    </location>
</feature>
<name>A0A0E3M8A2_CLOSL</name>
<dbReference type="HOGENOM" id="CLU_095231_0_0_9"/>
<feature type="repeat" description="TPR" evidence="1">
    <location>
        <begin position="184"/>
        <end position="217"/>
    </location>
</feature>
<dbReference type="SUPFAM" id="SSF48452">
    <property type="entry name" value="TPR-like"/>
    <property type="match status" value="1"/>
</dbReference>
<dbReference type="Proteomes" id="UP000033115">
    <property type="component" value="Chromosome"/>
</dbReference>
<keyword evidence="1" id="KW-0802">TPR repeat</keyword>
<gene>
    <name evidence="3" type="ORF">CSCA_1428</name>
</gene>
<dbReference type="KEGG" id="csq:CSCA_1428"/>
<keyword evidence="4" id="KW-1185">Reference proteome</keyword>
<dbReference type="SMART" id="SM00028">
    <property type="entry name" value="TPR"/>
    <property type="match status" value="3"/>
</dbReference>
<dbReference type="AlphaFoldDB" id="A0A0E3M8A2"/>
<dbReference type="InterPro" id="IPR011990">
    <property type="entry name" value="TPR-like_helical_dom_sf"/>
</dbReference>
<feature type="repeat" description="TPR" evidence="1">
    <location>
        <begin position="221"/>
        <end position="254"/>
    </location>
</feature>
<evidence type="ECO:0000313" key="3">
    <source>
        <dbReference type="EMBL" id="AKA68553.1"/>
    </source>
</evidence>
<accession>A0A0E3M8A2</accession>
<organism evidence="3 4">
    <name type="scientific">Clostridium scatologenes</name>
    <dbReference type="NCBI Taxonomy" id="1548"/>
    <lineage>
        <taxon>Bacteria</taxon>
        <taxon>Bacillati</taxon>
        <taxon>Bacillota</taxon>
        <taxon>Clostridia</taxon>
        <taxon>Eubacteriales</taxon>
        <taxon>Clostridiaceae</taxon>
        <taxon>Clostridium</taxon>
    </lineage>
</organism>
<dbReference type="RefSeq" id="WP_029159979.1">
    <property type="nucleotide sequence ID" value="NZ_CP009933.1"/>
</dbReference>
<dbReference type="InterPro" id="IPR019734">
    <property type="entry name" value="TPR_rpt"/>
</dbReference>
<dbReference type="Pfam" id="PF13432">
    <property type="entry name" value="TPR_16"/>
    <property type="match status" value="1"/>
</dbReference>